<dbReference type="Proteomes" id="UP000287247">
    <property type="component" value="Unassembled WGS sequence"/>
</dbReference>
<proteinExistence type="inferred from homology"/>
<keyword evidence="3" id="KW-1185">Reference proteome</keyword>
<dbReference type="InterPro" id="IPR036038">
    <property type="entry name" value="Aminotransferase-like"/>
</dbReference>
<organism evidence="2 3">
    <name type="scientific">Aphanothece sacrum FPU1</name>
    <dbReference type="NCBI Taxonomy" id="1920663"/>
    <lineage>
        <taxon>Bacteria</taxon>
        <taxon>Bacillati</taxon>
        <taxon>Cyanobacteriota</taxon>
        <taxon>Cyanophyceae</taxon>
        <taxon>Oscillatoriophycideae</taxon>
        <taxon>Chroococcales</taxon>
        <taxon>Aphanothecaceae</taxon>
        <taxon>Aphanothece</taxon>
    </lineage>
</organism>
<dbReference type="InterPro" id="IPR050571">
    <property type="entry name" value="Class-IV_PLP-Dep_Aminotrnsfr"/>
</dbReference>
<dbReference type="AlphaFoldDB" id="A0A401IL35"/>
<dbReference type="InterPro" id="IPR043131">
    <property type="entry name" value="BCAT-like_N"/>
</dbReference>
<dbReference type="InterPro" id="IPR043132">
    <property type="entry name" value="BCAT-like_C"/>
</dbReference>
<protein>
    <submittedName>
        <fullName evidence="2">BcaT protein</fullName>
    </submittedName>
</protein>
<evidence type="ECO:0000256" key="1">
    <source>
        <dbReference type="ARBA" id="ARBA00009320"/>
    </source>
</evidence>
<dbReference type="GO" id="GO:0003824">
    <property type="term" value="F:catalytic activity"/>
    <property type="evidence" value="ECO:0007669"/>
    <property type="project" value="InterPro"/>
</dbReference>
<dbReference type="Gene3D" id="3.30.470.10">
    <property type="match status" value="1"/>
</dbReference>
<dbReference type="Pfam" id="PF01063">
    <property type="entry name" value="Aminotran_4"/>
    <property type="match status" value="1"/>
</dbReference>
<dbReference type="EMBL" id="BDQK01000014">
    <property type="protein sequence ID" value="GBF81964.1"/>
    <property type="molecule type" value="Genomic_DNA"/>
</dbReference>
<reference evidence="3" key="1">
    <citation type="submission" date="2017-05" db="EMBL/GenBank/DDBJ databases">
        <title>Physiological properties and genetic analysis related to exopolysaccharide production of fresh-water unicellular cyanobacterium Aphanothece sacrum, Suizenji Nori, that has been cultured as a food source in Japan.</title>
        <authorList>
            <person name="Kanesaki Y."/>
            <person name="Yoshikawa S."/>
            <person name="Ohki K."/>
        </authorList>
    </citation>
    <scope>NUCLEOTIDE SEQUENCE [LARGE SCALE GENOMIC DNA]</scope>
    <source>
        <strain evidence="3">FPU1</strain>
    </source>
</reference>
<accession>A0A401IL35</accession>
<dbReference type="OrthoDB" id="451849at2"/>
<comment type="caution">
    <text evidence="2">The sequence shown here is derived from an EMBL/GenBank/DDBJ whole genome shotgun (WGS) entry which is preliminary data.</text>
</comment>
<dbReference type="InterPro" id="IPR001544">
    <property type="entry name" value="Aminotrans_IV"/>
</dbReference>
<evidence type="ECO:0000313" key="3">
    <source>
        <dbReference type="Proteomes" id="UP000287247"/>
    </source>
</evidence>
<dbReference type="SUPFAM" id="SSF56752">
    <property type="entry name" value="D-aminoacid aminotransferase-like PLP-dependent enzymes"/>
    <property type="match status" value="1"/>
</dbReference>
<dbReference type="GO" id="GO:0046394">
    <property type="term" value="P:carboxylic acid biosynthetic process"/>
    <property type="evidence" value="ECO:0007669"/>
    <property type="project" value="UniProtKB-ARBA"/>
</dbReference>
<dbReference type="PANTHER" id="PTHR42743:SF11">
    <property type="entry name" value="AMINODEOXYCHORISMATE LYASE"/>
    <property type="match status" value="1"/>
</dbReference>
<comment type="similarity">
    <text evidence="1">Belongs to the class-IV pyridoxal-phosphate-dependent aminotransferase family.</text>
</comment>
<dbReference type="RefSeq" id="WP_124971490.1">
    <property type="nucleotide sequence ID" value="NZ_BDQK01000014.1"/>
</dbReference>
<dbReference type="Gene3D" id="3.20.10.10">
    <property type="entry name" value="D-amino Acid Aminotransferase, subunit A, domain 2"/>
    <property type="match status" value="1"/>
</dbReference>
<gene>
    <name evidence="2" type="ORF">AsFPU1_3387</name>
</gene>
<dbReference type="GO" id="GO:0005829">
    <property type="term" value="C:cytosol"/>
    <property type="evidence" value="ECO:0007669"/>
    <property type="project" value="TreeGrafter"/>
</dbReference>
<dbReference type="PANTHER" id="PTHR42743">
    <property type="entry name" value="AMINO-ACID AMINOTRANSFERASE"/>
    <property type="match status" value="1"/>
</dbReference>
<evidence type="ECO:0000313" key="2">
    <source>
        <dbReference type="EMBL" id="GBF81964.1"/>
    </source>
</evidence>
<name>A0A401IL35_APHSA</name>
<sequence>MFWYDGKLTKEDTISLNITDPGLIYGATVFTTLRVYQNSLDHPLTQWEAHCRRLQHSLKTFNWNLPHWPRVRQGAEALIASYPVLRITIFPDGREWITGRFLPENLAQSQQQGIQGWVAHDVLFQRTLASHKTGNYLGAFLALQTAKSLGYREAILVNHQGNWLETSTGNLWGWKAEKWWTPPLETSILPGIGRSQLLYWLTDQNISVEQTLWTPNFVESLKVIAYSNSVLEIIPFSSIDAGEKRFEFNPFHLALKQLFSYYHQL</sequence>